<organism evidence="6 7">
    <name type="scientific">Dipteronia dyeriana</name>
    <dbReference type="NCBI Taxonomy" id="168575"/>
    <lineage>
        <taxon>Eukaryota</taxon>
        <taxon>Viridiplantae</taxon>
        <taxon>Streptophyta</taxon>
        <taxon>Embryophyta</taxon>
        <taxon>Tracheophyta</taxon>
        <taxon>Spermatophyta</taxon>
        <taxon>Magnoliopsida</taxon>
        <taxon>eudicotyledons</taxon>
        <taxon>Gunneridae</taxon>
        <taxon>Pentapetalae</taxon>
        <taxon>rosids</taxon>
        <taxon>malvids</taxon>
        <taxon>Sapindales</taxon>
        <taxon>Sapindaceae</taxon>
        <taxon>Hippocastanoideae</taxon>
        <taxon>Acereae</taxon>
        <taxon>Dipteronia</taxon>
    </lineage>
</organism>
<evidence type="ECO:0000256" key="1">
    <source>
        <dbReference type="ARBA" id="ARBA00007447"/>
    </source>
</evidence>
<evidence type="ECO:0000256" key="3">
    <source>
        <dbReference type="ARBA" id="ARBA00022801"/>
    </source>
</evidence>
<evidence type="ECO:0000313" key="6">
    <source>
        <dbReference type="EMBL" id="KAK2639097.1"/>
    </source>
</evidence>
<protein>
    <recommendedName>
        <fullName evidence="5">Peptidase A1 domain-containing protein</fullName>
    </recommendedName>
</protein>
<dbReference type="PANTHER" id="PTHR47967:SF123">
    <property type="entry name" value="ASPARTIC PROTEINASE NEPENTHESIN-1-LIKE"/>
    <property type="match status" value="1"/>
</dbReference>
<dbReference type="InterPro" id="IPR051708">
    <property type="entry name" value="Plant_Aspart_Prot_A1"/>
</dbReference>
<dbReference type="InterPro" id="IPR032861">
    <property type="entry name" value="TAXi_N"/>
</dbReference>
<dbReference type="InterPro" id="IPR034164">
    <property type="entry name" value="Pepsin-like_dom"/>
</dbReference>
<name>A0AAD9TN15_9ROSI</name>
<dbReference type="InterPro" id="IPR021109">
    <property type="entry name" value="Peptidase_aspartic_dom_sf"/>
</dbReference>
<evidence type="ECO:0000256" key="2">
    <source>
        <dbReference type="ARBA" id="ARBA00022670"/>
    </source>
</evidence>
<dbReference type="InterPro" id="IPR033121">
    <property type="entry name" value="PEPTIDASE_A1"/>
</dbReference>
<sequence>MSRTIIFFLETAIMLNLLLIALLNTQLSAAKSLSLSVKIVHSDSPASPVYPGNLTFIEKMQRYIESSNARASYLMSSISRHKKKNNNNSAVHPSAIIARPDVVYDHGAYLLKIGIGQPVTERWLHLDTGSDLTWIQCKPCVACYDQVDPIFDPANSSSFRKFVCLKDDTCRPAVCRGRLCFYQINYADESVSKGFLAREIFTFTNPEDLHFRMKFGCSSESKEGDSEETILGSWHQLDYRFIYDTGLRQLSFAAEDCSKDSP</sequence>
<proteinExistence type="inferred from homology"/>
<dbReference type="SUPFAM" id="SSF50630">
    <property type="entry name" value="Acid proteases"/>
    <property type="match status" value="1"/>
</dbReference>
<dbReference type="PANTHER" id="PTHR47967">
    <property type="entry name" value="OS07G0603500 PROTEIN-RELATED"/>
    <property type="match status" value="1"/>
</dbReference>
<feature type="signal peptide" evidence="4">
    <location>
        <begin position="1"/>
        <end position="30"/>
    </location>
</feature>
<keyword evidence="7" id="KW-1185">Reference proteome</keyword>
<dbReference type="PROSITE" id="PS51767">
    <property type="entry name" value="PEPTIDASE_A1"/>
    <property type="match status" value="1"/>
</dbReference>
<evidence type="ECO:0000256" key="4">
    <source>
        <dbReference type="SAM" id="SignalP"/>
    </source>
</evidence>
<dbReference type="Pfam" id="PF14543">
    <property type="entry name" value="TAXi_N"/>
    <property type="match status" value="1"/>
</dbReference>
<evidence type="ECO:0000313" key="7">
    <source>
        <dbReference type="Proteomes" id="UP001280121"/>
    </source>
</evidence>
<keyword evidence="3" id="KW-0378">Hydrolase</keyword>
<feature type="chain" id="PRO_5042025369" description="Peptidase A1 domain-containing protein" evidence="4">
    <location>
        <begin position="31"/>
        <end position="262"/>
    </location>
</feature>
<dbReference type="Proteomes" id="UP001280121">
    <property type="component" value="Unassembled WGS sequence"/>
</dbReference>
<comment type="caution">
    <text evidence="6">The sequence shown here is derived from an EMBL/GenBank/DDBJ whole genome shotgun (WGS) entry which is preliminary data.</text>
</comment>
<dbReference type="GO" id="GO:0006508">
    <property type="term" value="P:proteolysis"/>
    <property type="evidence" value="ECO:0007669"/>
    <property type="project" value="UniProtKB-KW"/>
</dbReference>
<evidence type="ECO:0000259" key="5">
    <source>
        <dbReference type="PROSITE" id="PS51767"/>
    </source>
</evidence>
<dbReference type="CDD" id="cd05471">
    <property type="entry name" value="pepsin_like"/>
    <property type="match status" value="1"/>
</dbReference>
<keyword evidence="2" id="KW-0645">Protease</keyword>
<keyword evidence="4" id="KW-0732">Signal</keyword>
<dbReference type="Gene3D" id="2.40.70.10">
    <property type="entry name" value="Acid Proteases"/>
    <property type="match status" value="1"/>
</dbReference>
<feature type="domain" description="Peptidase A1" evidence="5">
    <location>
        <begin position="109"/>
        <end position="262"/>
    </location>
</feature>
<dbReference type="EMBL" id="JANJYI010000008">
    <property type="protein sequence ID" value="KAK2639097.1"/>
    <property type="molecule type" value="Genomic_DNA"/>
</dbReference>
<dbReference type="GO" id="GO:0008233">
    <property type="term" value="F:peptidase activity"/>
    <property type="evidence" value="ECO:0007669"/>
    <property type="project" value="UniProtKB-KW"/>
</dbReference>
<reference evidence="6" key="1">
    <citation type="journal article" date="2023" name="Plant J.">
        <title>Genome sequences and population genomics provide insights into the demographic history, inbreeding, and mutation load of two 'living fossil' tree species of Dipteronia.</title>
        <authorList>
            <person name="Feng Y."/>
            <person name="Comes H.P."/>
            <person name="Chen J."/>
            <person name="Zhu S."/>
            <person name="Lu R."/>
            <person name="Zhang X."/>
            <person name="Li P."/>
            <person name="Qiu J."/>
            <person name="Olsen K.M."/>
            <person name="Qiu Y."/>
        </authorList>
    </citation>
    <scope>NUCLEOTIDE SEQUENCE</scope>
    <source>
        <strain evidence="6">KIB01</strain>
    </source>
</reference>
<accession>A0AAD9TN15</accession>
<gene>
    <name evidence="6" type="ORF">Ddye_026892</name>
</gene>
<dbReference type="GO" id="GO:0005576">
    <property type="term" value="C:extracellular region"/>
    <property type="evidence" value="ECO:0007669"/>
    <property type="project" value="TreeGrafter"/>
</dbReference>
<comment type="similarity">
    <text evidence="1">Belongs to the peptidase A1 family.</text>
</comment>
<dbReference type="AlphaFoldDB" id="A0AAD9TN15"/>